<dbReference type="OrthoDB" id="2524557at2759"/>
<dbReference type="Gene3D" id="3.30.710.10">
    <property type="entry name" value="Potassium Channel Kv1.1, Chain A"/>
    <property type="match status" value="2"/>
</dbReference>
<sequence>MAVIWVGHSSQLRQQNISTTADLTENHSPDQSGTGSLSNILVHPTFSRHNPGPCPGTVEVIVGTTSFFVHKQVMIHASPFFESILTGEWAETTNPSTELEEQQQEEDRVKQTPHLDQPASSDSIHPIRPKPQTPSRHRPTTTNDELDSHFTTSSDQSSATTPLNDDEPTDITLASTLSSSSRPLFQPTPSSSSPRPLAEASACLRTPVPHSTAPQIEARIYLKEERAASFQDLLMFVYPHLEVSLSSLSLMTMSQKFDMPLLQRHVLNFLLSSVAGKPIEAMKIAEEHQLPELYRESSRFLLDNWQGWDHKELESLSSATLLKLEKRRTWFLERLLKLGLVNSSRDYVCPPSCLDPQHCTKLVDDKWRSAWAASFKFGPPQVSSKSRVNFVSLAPSSVYRALRCLEPSLHSPALLLPHTSCQQHALRFFADLFDRMFSQFAPRGGGGGGAPNGNSNSMGGSGITMSHSASASYAANSLLAAGTSNPLDQQQQQQQPSNLAQSLPVSSVAPTTTLPGFSSLNIGGISSNFLNSDKSIRKAKYFLHVELFESSEKPRKRLD</sequence>
<evidence type="ECO:0000313" key="4">
    <source>
        <dbReference type="Proteomes" id="UP000037035"/>
    </source>
</evidence>
<dbReference type="EMBL" id="LAVV01000998">
    <property type="protein sequence ID" value="KNZ63880.1"/>
    <property type="molecule type" value="Genomic_DNA"/>
</dbReference>
<feature type="domain" description="BTB" evidence="2">
    <location>
        <begin position="56"/>
        <end position="274"/>
    </location>
</feature>
<protein>
    <recommendedName>
        <fullName evidence="2">BTB domain-containing protein</fullName>
    </recommendedName>
</protein>
<gene>
    <name evidence="3" type="ORF">VP01_1089g9</name>
</gene>
<feature type="region of interest" description="Disordered" evidence="1">
    <location>
        <begin position="93"/>
        <end position="201"/>
    </location>
</feature>
<name>A0A0L6VUJ1_9BASI</name>
<dbReference type="SUPFAM" id="SSF54695">
    <property type="entry name" value="POZ domain"/>
    <property type="match status" value="1"/>
</dbReference>
<dbReference type="CDD" id="cd18186">
    <property type="entry name" value="BTB_POZ_ZBTB_KLHL-like"/>
    <property type="match status" value="1"/>
</dbReference>
<evidence type="ECO:0000259" key="2">
    <source>
        <dbReference type="SMART" id="SM00225"/>
    </source>
</evidence>
<dbReference type="SMART" id="SM00225">
    <property type="entry name" value="BTB"/>
    <property type="match status" value="1"/>
</dbReference>
<evidence type="ECO:0000256" key="1">
    <source>
        <dbReference type="SAM" id="MobiDB-lite"/>
    </source>
</evidence>
<accession>A0A0L6VUJ1</accession>
<reference evidence="3 4" key="1">
    <citation type="submission" date="2015-08" db="EMBL/GenBank/DDBJ databases">
        <title>Next Generation Sequencing and Analysis of the Genome of Puccinia sorghi L Schw, the Causal Agent of Maize Common Rust.</title>
        <authorList>
            <person name="Rochi L."/>
            <person name="Burguener G."/>
            <person name="Darino M."/>
            <person name="Turjanski A."/>
            <person name="Kreff E."/>
            <person name="Dieguez M.J."/>
            <person name="Sacco F."/>
        </authorList>
    </citation>
    <scope>NUCLEOTIDE SEQUENCE [LARGE SCALE GENOMIC DNA]</scope>
    <source>
        <strain evidence="3 4">RO10H11247</strain>
    </source>
</reference>
<evidence type="ECO:0000313" key="3">
    <source>
        <dbReference type="EMBL" id="KNZ63880.1"/>
    </source>
</evidence>
<dbReference type="InterPro" id="IPR011333">
    <property type="entry name" value="SKP1/BTB/POZ_sf"/>
</dbReference>
<dbReference type="AlphaFoldDB" id="A0A0L6VUJ1"/>
<feature type="compositionally biased region" description="Polar residues" evidence="1">
    <location>
        <begin position="149"/>
        <end position="163"/>
    </location>
</feature>
<dbReference type="InterPro" id="IPR000210">
    <property type="entry name" value="BTB/POZ_dom"/>
</dbReference>
<dbReference type="STRING" id="27349.A0A0L6VUJ1"/>
<comment type="caution">
    <text evidence="3">The sequence shown here is derived from an EMBL/GenBank/DDBJ whole genome shotgun (WGS) entry which is preliminary data.</text>
</comment>
<dbReference type="VEuPathDB" id="FungiDB:VP01_1089g9"/>
<keyword evidence="4" id="KW-1185">Reference proteome</keyword>
<proteinExistence type="predicted"/>
<organism evidence="3 4">
    <name type="scientific">Puccinia sorghi</name>
    <dbReference type="NCBI Taxonomy" id="27349"/>
    <lineage>
        <taxon>Eukaryota</taxon>
        <taxon>Fungi</taxon>
        <taxon>Dikarya</taxon>
        <taxon>Basidiomycota</taxon>
        <taxon>Pucciniomycotina</taxon>
        <taxon>Pucciniomycetes</taxon>
        <taxon>Pucciniales</taxon>
        <taxon>Pucciniaceae</taxon>
        <taxon>Puccinia</taxon>
    </lineage>
</organism>
<feature type="region of interest" description="Disordered" evidence="1">
    <location>
        <begin position="485"/>
        <end position="504"/>
    </location>
</feature>
<dbReference type="Proteomes" id="UP000037035">
    <property type="component" value="Unassembled WGS sequence"/>
</dbReference>
<feature type="compositionally biased region" description="Polar residues" evidence="1">
    <location>
        <begin position="172"/>
        <end position="194"/>
    </location>
</feature>